<dbReference type="InterPro" id="IPR036767">
    <property type="entry name" value="ApaG_sf"/>
</dbReference>
<protein>
    <recommendedName>
        <fullName evidence="3">ApaG domain-containing protein</fullName>
    </recommendedName>
</protein>
<accession>A0A3L6Q007</accession>
<dbReference type="PANTHER" id="PTHR47463">
    <property type="entry name" value="F-BOX PROTEIN SKIP16"/>
    <property type="match status" value="1"/>
</dbReference>
<comment type="caution">
    <text evidence="1">The sequence shown here is derived from an EMBL/GenBank/DDBJ whole genome shotgun (WGS) entry which is preliminary data.</text>
</comment>
<evidence type="ECO:0000313" key="2">
    <source>
        <dbReference type="Proteomes" id="UP000275267"/>
    </source>
</evidence>
<dbReference type="OrthoDB" id="2305498at2759"/>
<evidence type="ECO:0008006" key="3">
    <source>
        <dbReference type="Google" id="ProtNLM"/>
    </source>
</evidence>
<dbReference type="AlphaFoldDB" id="A0A3L6Q007"/>
<keyword evidence="2" id="KW-1185">Reference proteome</keyword>
<name>A0A3L6Q007_PANMI</name>
<dbReference type="STRING" id="4540.A0A3L6Q007"/>
<dbReference type="PANTHER" id="PTHR47463:SF2">
    <property type="entry name" value="F-BOX PROTEIN SKIP16"/>
    <property type="match status" value="1"/>
</dbReference>
<reference evidence="2" key="1">
    <citation type="journal article" date="2019" name="Nat. Commun.">
        <title>The genome of broomcorn millet.</title>
        <authorList>
            <person name="Zou C."/>
            <person name="Miki D."/>
            <person name="Li D."/>
            <person name="Tang Q."/>
            <person name="Xiao L."/>
            <person name="Rajput S."/>
            <person name="Deng P."/>
            <person name="Jia W."/>
            <person name="Huang R."/>
            <person name="Zhang M."/>
            <person name="Sun Y."/>
            <person name="Hu J."/>
            <person name="Fu X."/>
            <person name="Schnable P.S."/>
            <person name="Li F."/>
            <person name="Zhang H."/>
            <person name="Feng B."/>
            <person name="Zhu X."/>
            <person name="Liu R."/>
            <person name="Schnable J.C."/>
            <person name="Zhu J.-K."/>
            <person name="Zhang H."/>
        </authorList>
    </citation>
    <scope>NUCLEOTIDE SEQUENCE [LARGE SCALE GENOMIC DNA]</scope>
</reference>
<dbReference type="EMBL" id="PQIB02000014">
    <property type="protein sequence ID" value="RLM69297.1"/>
    <property type="molecule type" value="Genomic_DNA"/>
</dbReference>
<dbReference type="Gene3D" id="2.60.40.1470">
    <property type="entry name" value="ApaG domain"/>
    <property type="match status" value="1"/>
</dbReference>
<sequence length="444" mass="49707">MPSPAKRRPKLGHATPSALENLPPFALATVIARAGPRCAASLACASKTLRAAASSAEWWRRFCADDIGIDAPLDPEGRMLPSFQATYESWFRSFRMYPLPLVKRVKMFWTLLKSWLSEFFPDALETLAEGLSDTDIRIAEYDLGFQLPITTKLLYRFCNGQLCRNDLESCGIGGYEFYHEMVNVHLLPLKQAVEGAKLLRSDNGAIRRPNYIVVADSSFEEKTFLLDCLSGQLYVVTKNFKSDGEMMPCVPNSLIRLHTDNNDMPQDGLLLWLEAHLRKLQSGLIKAQIPNFRRDARHISLYPETPPTCSTAVTHGIKVRASAVFVPEDSSVHGDPCKYVYYYFIRVSLPDACIVDGKCYSSCQFQSCSLTIRTGNDVFHGDIEYGGLLLKDAPDEFKYGSYISVSKLPAGSLTFITSRRHQPDGNQFAVKISPFPLQPPAYVF</sequence>
<proteinExistence type="predicted"/>
<evidence type="ECO:0000313" key="1">
    <source>
        <dbReference type="EMBL" id="RLM69297.1"/>
    </source>
</evidence>
<organism evidence="1 2">
    <name type="scientific">Panicum miliaceum</name>
    <name type="common">Proso millet</name>
    <name type="synonym">Broomcorn millet</name>
    <dbReference type="NCBI Taxonomy" id="4540"/>
    <lineage>
        <taxon>Eukaryota</taxon>
        <taxon>Viridiplantae</taxon>
        <taxon>Streptophyta</taxon>
        <taxon>Embryophyta</taxon>
        <taxon>Tracheophyta</taxon>
        <taxon>Spermatophyta</taxon>
        <taxon>Magnoliopsida</taxon>
        <taxon>Liliopsida</taxon>
        <taxon>Poales</taxon>
        <taxon>Poaceae</taxon>
        <taxon>PACMAD clade</taxon>
        <taxon>Panicoideae</taxon>
        <taxon>Panicodae</taxon>
        <taxon>Paniceae</taxon>
        <taxon>Panicinae</taxon>
        <taxon>Panicum</taxon>
        <taxon>Panicum sect. Panicum</taxon>
    </lineage>
</organism>
<dbReference type="Proteomes" id="UP000275267">
    <property type="component" value="Unassembled WGS sequence"/>
</dbReference>
<gene>
    <name evidence="1" type="ORF">C2845_PM17G07000</name>
</gene>
<dbReference type="InterPro" id="IPR036047">
    <property type="entry name" value="F-box-like_dom_sf"/>
</dbReference>
<dbReference type="SUPFAM" id="SSF81383">
    <property type="entry name" value="F-box domain"/>
    <property type="match status" value="1"/>
</dbReference>
<dbReference type="SUPFAM" id="SSF110069">
    <property type="entry name" value="ApaG-like"/>
    <property type="match status" value="1"/>
</dbReference>